<evidence type="ECO:0000256" key="1">
    <source>
        <dbReference type="SAM" id="MobiDB-lite"/>
    </source>
</evidence>
<evidence type="ECO:0000313" key="4">
    <source>
        <dbReference type="Proteomes" id="UP000015241"/>
    </source>
</evidence>
<feature type="region of interest" description="Disordered" evidence="1">
    <location>
        <begin position="143"/>
        <end position="239"/>
    </location>
</feature>
<keyword evidence="2" id="KW-0812">Transmembrane</keyword>
<accession>S8DZI5</accession>
<feature type="region of interest" description="Disordered" evidence="1">
    <location>
        <begin position="1"/>
        <end position="25"/>
    </location>
</feature>
<sequence length="251" mass="28176">MPFIRAEETPVPFSNPPPQPQQTVSGATEIPEINGSPVAFIALVVALGVVVLICSVLVFVLLKWYNPTPSERQLRRARRLQVKQARSSSPHSAFHAPSWLSKLTRPFGRRRAEGWVRANDEDWDARDELPYYKAHDELVRERERAAAAASSPSLHIDTRLPRSDDDPSADSVELQAPEHQEHVTSRYNDPFTSSPSPTSSERSNSPPTPTDSREGRFSVQSSHHRQGSDAVSIRSMRKFDNGTKFKEVLQF</sequence>
<evidence type="ECO:0000256" key="2">
    <source>
        <dbReference type="SAM" id="Phobius"/>
    </source>
</evidence>
<keyword evidence="2" id="KW-0472">Membrane</keyword>
<feature type="transmembrane region" description="Helical" evidence="2">
    <location>
        <begin position="38"/>
        <end position="62"/>
    </location>
</feature>
<dbReference type="HOGENOM" id="CLU_051883_0_0_1"/>
<dbReference type="EMBL" id="KE504166">
    <property type="protein sequence ID" value="EPS98396.1"/>
    <property type="molecule type" value="Genomic_DNA"/>
</dbReference>
<keyword evidence="2" id="KW-1133">Transmembrane helix</keyword>
<dbReference type="eggNOG" id="ENOG502SUNU">
    <property type="taxonomic scope" value="Eukaryota"/>
</dbReference>
<feature type="compositionally biased region" description="Low complexity" evidence="1">
    <location>
        <begin position="190"/>
        <end position="205"/>
    </location>
</feature>
<feature type="compositionally biased region" description="Basic and acidic residues" evidence="1">
    <location>
        <begin position="156"/>
        <end position="165"/>
    </location>
</feature>
<keyword evidence="4" id="KW-1185">Reference proteome</keyword>
<proteinExistence type="predicted"/>
<gene>
    <name evidence="3" type="ORF">FOMPIDRAFT_153725</name>
</gene>
<dbReference type="Proteomes" id="UP000015241">
    <property type="component" value="Unassembled WGS sequence"/>
</dbReference>
<dbReference type="InParanoid" id="S8DZI5"/>
<organism evidence="3 4">
    <name type="scientific">Fomitopsis schrenkii</name>
    <name type="common">Brown rot fungus</name>
    <dbReference type="NCBI Taxonomy" id="2126942"/>
    <lineage>
        <taxon>Eukaryota</taxon>
        <taxon>Fungi</taxon>
        <taxon>Dikarya</taxon>
        <taxon>Basidiomycota</taxon>
        <taxon>Agaricomycotina</taxon>
        <taxon>Agaricomycetes</taxon>
        <taxon>Polyporales</taxon>
        <taxon>Fomitopsis</taxon>
    </lineage>
</organism>
<evidence type="ECO:0000313" key="3">
    <source>
        <dbReference type="EMBL" id="EPS98396.1"/>
    </source>
</evidence>
<dbReference type="OrthoDB" id="3265603at2759"/>
<name>S8DZI5_FOMSC</name>
<protein>
    <submittedName>
        <fullName evidence="3">Uncharacterized protein</fullName>
    </submittedName>
</protein>
<reference evidence="3 4" key="1">
    <citation type="journal article" date="2012" name="Science">
        <title>The Paleozoic origin of enzymatic lignin decomposition reconstructed from 31 fungal genomes.</title>
        <authorList>
            <person name="Floudas D."/>
            <person name="Binder M."/>
            <person name="Riley R."/>
            <person name="Barry K."/>
            <person name="Blanchette R.A."/>
            <person name="Henrissat B."/>
            <person name="Martinez A.T."/>
            <person name="Otillar R."/>
            <person name="Spatafora J.W."/>
            <person name="Yadav J.S."/>
            <person name="Aerts A."/>
            <person name="Benoit I."/>
            <person name="Boyd A."/>
            <person name="Carlson A."/>
            <person name="Copeland A."/>
            <person name="Coutinho P.M."/>
            <person name="de Vries R.P."/>
            <person name="Ferreira P."/>
            <person name="Findley K."/>
            <person name="Foster B."/>
            <person name="Gaskell J."/>
            <person name="Glotzer D."/>
            <person name="Gorecki P."/>
            <person name="Heitman J."/>
            <person name="Hesse C."/>
            <person name="Hori C."/>
            <person name="Igarashi K."/>
            <person name="Jurgens J.A."/>
            <person name="Kallen N."/>
            <person name="Kersten P."/>
            <person name="Kohler A."/>
            <person name="Kuees U."/>
            <person name="Kumar T.K.A."/>
            <person name="Kuo A."/>
            <person name="LaButti K."/>
            <person name="Larrondo L.F."/>
            <person name="Lindquist E."/>
            <person name="Ling A."/>
            <person name="Lombard V."/>
            <person name="Lucas S."/>
            <person name="Lundell T."/>
            <person name="Martin R."/>
            <person name="McLaughlin D.J."/>
            <person name="Morgenstern I."/>
            <person name="Morin E."/>
            <person name="Murat C."/>
            <person name="Nagy L.G."/>
            <person name="Nolan M."/>
            <person name="Ohm R.A."/>
            <person name="Patyshakuliyeva A."/>
            <person name="Rokas A."/>
            <person name="Ruiz-Duenas F.J."/>
            <person name="Sabat G."/>
            <person name="Salamov A."/>
            <person name="Samejima M."/>
            <person name="Schmutz J."/>
            <person name="Slot J.C."/>
            <person name="St John F."/>
            <person name="Stenlid J."/>
            <person name="Sun H."/>
            <person name="Sun S."/>
            <person name="Syed K."/>
            <person name="Tsang A."/>
            <person name="Wiebenga A."/>
            <person name="Young D."/>
            <person name="Pisabarro A."/>
            <person name="Eastwood D.C."/>
            <person name="Martin F."/>
            <person name="Cullen D."/>
            <person name="Grigoriev I.V."/>
            <person name="Hibbett D.S."/>
        </authorList>
    </citation>
    <scope>NUCLEOTIDE SEQUENCE</scope>
    <source>
        <strain evidence="4">FP-58527</strain>
    </source>
</reference>
<dbReference type="AlphaFoldDB" id="S8DZI5"/>